<keyword evidence="2" id="KW-1185">Reference proteome</keyword>
<evidence type="ECO:0000313" key="2">
    <source>
        <dbReference type="Proteomes" id="UP000268192"/>
    </source>
</evidence>
<name>A0A3Q8XPE6_9HYPH</name>
<evidence type="ECO:0000313" key="1">
    <source>
        <dbReference type="EMBL" id="AZN72287.1"/>
    </source>
</evidence>
<dbReference type="EMBL" id="CP032509">
    <property type="protein sequence ID" value="AZN72287.1"/>
    <property type="molecule type" value="Genomic_DNA"/>
</dbReference>
<dbReference type="KEGG" id="abaw:D5400_14265"/>
<proteinExistence type="predicted"/>
<protein>
    <recommendedName>
        <fullName evidence="3">ApeA N-terminal domain-containing protein</fullName>
    </recommendedName>
</protein>
<sequence length="457" mass="52026">MDEIQSGDVIACREQKTGQSGILHIEDDRIWVEFISFEKTPSIEVEDVIHLHTAKGWVVSLFNNVDFSPSIPSWRRGDVGFVYRQRVVSNLALAGETAWIDDNFARSVFFRLQPDCDFLWSKDKATSIAETAEDSSPERTIFEMSIPGGKLSLTFSLDRDRIRGKWNPVEPGFLIEFHEGLDPTDCLKKVWFLESLFSLLSWRNVESIAISMRLIGAEERSYSHRVLSVGMFDKHRPPASKEIRHTPISADDPVERDAMRAVILAWFEKEEIWKDCAGLMRRAQTKLTSVSAERALDACRWYELLERTSGAETAAPEGMSGVIEAAVLEAQERGLDDYVAWIRSRLSGIRGEPKKVKFLRLIADANEWLERKFFDEVSVEMLAGAYKARHATGHGAMRPMTDSDIRNLWGDILAIEALCAARMMAHLPFSARGMGLLDMHPLFKAFRELQRERSQQR</sequence>
<dbReference type="OrthoDB" id="8432513at2"/>
<gene>
    <name evidence="1" type="ORF">D5400_14265</name>
</gene>
<accession>A0A3Q8XPE6</accession>
<dbReference type="AlphaFoldDB" id="A0A3Q8XPE6"/>
<reference evidence="1 2" key="1">
    <citation type="submission" date="2018-09" db="EMBL/GenBank/DDBJ databases">
        <title>Marinorhizobium profundi gen. nov., sp. nov., isolated from a deep-sea sediment sample from the New Britain Trench and proposal of Marinorhizobiaceae fam. nov. in the order Rhizobiales of the class Alphaproteobacteria.</title>
        <authorList>
            <person name="Cao J."/>
        </authorList>
    </citation>
    <scope>NUCLEOTIDE SEQUENCE [LARGE SCALE GENOMIC DNA]</scope>
    <source>
        <strain evidence="1 2">WS11</strain>
    </source>
</reference>
<dbReference type="Proteomes" id="UP000268192">
    <property type="component" value="Chromosome"/>
</dbReference>
<organism evidence="1 2">
    <name type="scientific">Georhizobium profundi</name>
    <dbReference type="NCBI Taxonomy" id="2341112"/>
    <lineage>
        <taxon>Bacteria</taxon>
        <taxon>Pseudomonadati</taxon>
        <taxon>Pseudomonadota</taxon>
        <taxon>Alphaproteobacteria</taxon>
        <taxon>Hyphomicrobiales</taxon>
        <taxon>Rhizobiaceae</taxon>
        <taxon>Georhizobium</taxon>
    </lineage>
</organism>
<dbReference type="RefSeq" id="WP_126010604.1">
    <property type="nucleotide sequence ID" value="NZ_CP032509.1"/>
</dbReference>
<evidence type="ECO:0008006" key="3">
    <source>
        <dbReference type="Google" id="ProtNLM"/>
    </source>
</evidence>